<dbReference type="Proteomes" id="UP000008461">
    <property type="component" value="Chromosome"/>
</dbReference>
<keyword evidence="2" id="KW-0812">Transmembrane</keyword>
<dbReference type="HOGENOM" id="CLU_1445793_0_0_10"/>
<dbReference type="KEGG" id="hhy:Halhy_5894"/>
<feature type="transmembrane region" description="Helical" evidence="2">
    <location>
        <begin position="6"/>
        <end position="25"/>
    </location>
</feature>
<dbReference type="GO" id="GO:0008270">
    <property type="term" value="F:zinc ion binding"/>
    <property type="evidence" value="ECO:0007669"/>
    <property type="project" value="InterPro"/>
</dbReference>
<gene>
    <name evidence="5" type="ordered locus">Halhy_5894</name>
</gene>
<dbReference type="SMART" id="SM00701">
    <property type="entry name" value="PGRP"/>
    <property type="match status" value="1"/>
</dbReference>
<sequence length="187" mass="20980">MNKIALYILIFLIVIYLLIMSQKIIDLRAVLPVHANQKRVFPKRKLAQIDTIIVHHTAGPTTQTVRQIAQYHIGSSSHVCQGGCPGILYHYMINRAGKIYWVNSLENVVYHATPMNTRGIGICLIGNFDKIEPNQVQLDALDYLIKKTRKDFSQPLRVIGHHDACGGCKTCPGANLYPILSKYNAQA</sequence>
<protein>
    <submittedName>
        <fullName evidence="5">N-acetylmuramoyl-L-alanine amidase family 2</fullName>
    </submittedName>
</protein>
<dbReference type="InterPro" id="IPR015510">
    <property type="entry name" value="PGRP"/>
</dbReference>
<evidence type="ECO:0000313" key="5">
    <source>
        <dbReference type="EMBL" id="AEE53717.1"/>
    </source>
</evidence>
<dbReference type="EMBL" id="CP002691">
    <property type="protein sequence ID" value="AEE53717.1"/>
    <property type="molecule type" value="Genomic_DNA"/>
</dbReference>
<dbReference type="eggNOG" id="COG3023">
    <property type="taxonomic scope" value="Bacteria"/>
</dbReference>
<keyword evidence="2" id="KW-1133">Transmembrane helix</keyword>
<dbReference type="Gene3D" id="3.40.80.10">
    <property type="entry name" value="Peptidoglycan recognition protein-like"/>
    <property type="match status" value="1"/>
</dbReference>
<evidence type="ECO:0000313" key="6">
    <source>
        <dbReference type="Proteomes" id="UP000008461"/>
    </source>
</evidence>
<dbReference type="PANTHER" id="PTHR11022">
    <property type="entry name" value="PEPTIDOGLYCAN RECOGNITION PROTEIN"/>
    <property type="match status" value="1"/>
</dbReference>
<name>F4KZ63_HALH1</name>
<evidence type="ECO:0000259" key="4">
    <source>
        <dbReference type="SMART" id="SM00701"/>
    </source>
</evidence>
<comment type="similarity">
    <text evidence="1">Belongs to the N-acetylmuramoyl-L-alanine amidase 2 family.</text>
</comment>
<dbReference type="GO" id="GO:0009253">
    <property type="term" value="P:peptidoglycan catabolic process"/>
    <property type="evidence" value="ECO:0007669"/>
    <property type="project" value="InterPro"/>
</dbReference>
<dbReference type="CDD" id="cd06583">
    <property type="entry name" value="PGRP"/>
    <property type="match status" value="1"/>
</dbReference>
<dbReference type="SUPFAM" id="SSF55846">
    <property type="entry name" value="N-acetylmuramoyl-L-alanine amidase-like"/>
    <property type="match status" value="1"/>
</dbReference>
<evidence type="ECO:0000256" key="2">
    <source>
        <dbReference type="SAM" id="Phobius"/>
    </source>
</evidence>
<reference evidence="5 6" key="1">
    <citation type="journal article" date="2011" name="Stand. Genomic Sci.">
        <title>Complete genome sequence of Haliscomenobacter hydrossis type strain (O).</title>
        <authorList>
            <consortium name="US DOE Joint Genome Institute (JGI-PGF)"/>
            <person name="Daligault H."/>
            <person name="Lapidus A."/>
            <person name="Zeytun A."/>
            <person name="Nolan M."/>
            <person name="Lucas S."/>
            <person name="Del Rio T.G."/>
            <person name="Tice H."/>
            <person name="Cheng J.F."/>
            <person name="Tapia R."/>
            <person name="Han C."/>
            <person name="Goodwin L."/>
            <person name="Pitluck S."/>
            <person name="Liolios K."/>
            <person name="Pagani I."/>
            <person name="Ivanova N."/>
            <person name="Huntemann M."/>
            <person name="Mavromatis K."/>
            <person name="Mikhailova N."/>
            <person name="Pati A."/>
            <person name="Chen A."/>
            <person name="Palaniappan K."/>
            <person name="Land M."/>
            <person name="Hauser L."/>
            <person name="Brambilla E.M."/>
            <person name="Rohde M."/>
            <person name="Verbarg S."/>
            <person name="Goker M."/>
            <person name="Bristow J."/>
            <person name="Eisen J.A."/>
            <person name="Markowitz V."/>
            <person name="Hugenholtz P."/>
            <person name="Kyrpides N.C."/>
            <person name="Klenk H.P."/>
            <person name="Woyke T."/>
        </authorList>
    </citation>
    <scope>NUCLEOTIDE SEQUENCE [LARGE SCALE GENOMIC DNA]</scope>
    <source>
        <strain evidence="6">ATCC 27775 / DSM 1100 / LMG 10767 / O</strain>
    </source>
</reference>
<dbReference type="GO" id="GO:0008745">
    <property type="term" value="F:N-acetylmuramoyl-L-alanine amidase activity"/>
    <property type="evidence" value="ECO:0007669"/>
    <property type="project" value="InterPro"/>
</dbReference>
<dbReference type="InterPro" id="IPR002502">
    <property type="entry name" value="Amidase_domain"/>
</dbReference>
<dbReference type="InterPro" id="IPR006619">
    <property type="entry name" value="PGRP_domain_met/bac"/>
</dbReference>
<dbReference type="STRING" id="760192.Halhy_5894"/>
<proteinExistence type="inferred from homology"/>
<keyword evidence="2" id="KW-0472">Membrane</keyword>
<dbReference type="Pfam" id="PF01510">
    <property type="entry name" value="Amidase_2"/>
    <property type="match status" value="1"/>
</dbReference>
<feature type="domain" description="N-acetylmuramoyl-L-alanine amidase" evidence="3">
    <location>
        <begin position="39"/>
        <end position="173"/>
    </location>
</feature>
<feature type="domain" description="Peptidoglycan recognition protein family" evidence="4">
    <location>
        <begin position="33"/>
        <end position="169"/>
    </location>
</feature>
<dbReference type="SMART" id="SM00644">
    <property type="entry name" value="Ami_2"/>
    <property type="match status" value="1"/>
</dbReference>
<dbReference type="InterPro" id="IPR036505">
    <property type="entry name" value="Amidase/PGRP_sf"/>
</dbReference>
<keyword evidence="6" id="KW-1185">Reference proteome</keyword>
<dbReference type="PANTHER" id="PTHR11022:SF41">
    <property type="entry name" value="PEPTIDOGLYCAN-RECOGNITION PROTEIN LC-RELATED"/>
    <property type="match status" value="1"/>
</dbReference>
<accession>F4KZ63</accession>
<dbReference type="AlphaFoldDB" id="F4KZ63"/>
<evidence type="ECO:0000259" key="3">
    <source>
        <dbReference type="SMART" id="SM00644"/>
    </source>
</evidence>
<reference key="2">
    <citation type="submission" date="2011-04" db="EMBL/GenBank/DDBJ databases">
        <title>Complete sequence of chromosome of Haliscomenobacter hydrossis DSM 1100.</title>
        <authorList>
            <consortium name="US DOE Joint Genome Institute (JGI-PGF)"/>
            <person name="Lucas S."/>
            <person name="Han J."/>
            <person name="Lapidus A."/>
            <person name="Bruce D."/>
            <person name="Goodwin L."/>
            <person name="Pitluck S."/>
            <person name="Peters L."/>
            <person name="Kyrpides N."/>
            <person name="Mavromatis K."/>
            <person name="Ivanova N."/>
            <person name="Ovchinnikova G."/>
            <person name="Pagani I."/>
            <person name="Daligault H."/>
            <person name="Detter J.C."/>
            <person name="Han C."/>
            <person name="Land M."/>
            <person name="Hauser L."/>
            <person name="Markowitz V."/>
            <person name="Cheng J.-F."/>
            <person name="Hugenholtz P."/>
            <person name="Woyke T."/>
            <person name="Wu D."/>
            <person name="Verbarg S."/>
            <person name="Frueling A."/>
            <person name="Brambilla E."/>
            <person name="Klenk H.-P."/>
            <person name="Eisen J.A."/>
        </authorList>
    </citation>
    <scope>NUCLEOTIDE SEQUENCE</scope>
    <source>
        <strain>DSM 1100</strain>
    </source>
</reference>
<evidence type="ECO:0000256" key="1">
    <source>
        <dbReference type="ARBA" id="ARBA00007553"/>
    </source>
</evidence>
<dbReference type="OrthoDB" id="9811296at2"/>
<organism evidence="5 6">
    <name type="scientific">Haliscomenobacter hydrossis (strain ATCC 27775 / DSM 1100 / LMG 10767 / O)</name>
    <dbReference type="NCBI Taxonomy" id="760192"/>
    <lineage>
        <taxon>Bacteria</taxon>
        <taxon>Pseudomonadati</taxon>
        <taxon>Bacteroidota</taxon>
        <taxon>Saprospiria</taxon>
        <taxon>Saprospirales</taxon>
        <taxon>Haliscomenobacteraceae</taxon>
        <taxon>Haliscomenobacter</taxon>
    </lineage>
</organism>